<feature type="compositionally biased region" description="Low complexity" evidence="1">
    <location>
        <begin position="233"/>
        <end position="250"/>
    </location>
</feature>
<sequence length="548" mass="61040">MGTTYEYTYEYEITDPSKGARNTGGTTQRSVAHSHPGGIIAHSSRSDTVDPLANLQHDRIWTKLYDPVSTDKAQHDIEIQKLARRQDRKIIKIEAAHGSDRQTFIVKRDYELRVRDVMEEASKTFKIPADQVILYWKGRNICETPDVLLESLGVENNNTMRVARADEQYFLRHQQQGRYQQAAASSSGMYGQQQSGAAGYYGQQGGSYSSGYSGQQYGAGSVSGQQVLSSSATSGGMYGQQQSGSTSYYGQQGGGSSSGEFYGGQQQYYPSQTYYSSSTGYDQNYGNYGTNHYQQFNSQATARSAASTPAVATYITSLQIGLGDRVQGLAIGRQHPITIYDLQVELQQHFNIPILEQNISFNGMPLLHLPPDTSLETIGIFSNSFISLWPKSTMTMNQQQFTSQFTPRQQASSSSSSSSYYYAGGSQPLYGDDMSSRRMYYSNSGGETMQTGNQEDVMKLEVFHGSDRHVMILRSSDNIRITDLMEELQNITTIPVQSQKLYYRGQELQTMKERTLRDVGLDNNSQVRLIGDPLKSRYTPIMAGNQTN</sequence>
<dbReference type="Gene3D" id="3.10.20.90">
    <property type="entry name" value="Phosphatidylinositol 3-kinase Catalytic Subunit, Chain A, domain 1"/>
    <property type="match status" value="1"/>
</dbReference>
<feature type="compositionally biased region" description="Low complexity" evidence="1">
    <location>
        <begin position="409"/>
        <end position="419"/>
    </location>
</feature>
<feature type="domain" description="Ubiquitin-like" evidence="2">
    <location>
        <begin position="458"/>
        <end position="530"/>
    </location>
</feature>
<dbReference type="Pfam" id="PF00240">
    <property type="entry name" value="ubiquitin"/>
    <property type="match status" value="1"/>
</dbReference>
<feature type="region of interest" description="Disordered" evidence="1">
    <location>
        <begin position="233"/>
        <end position="262"/>
    </location>
</feature>
<dbReference type="AlphaFoldDB" id="A0A815Z6Z5"/>
<proteinExistence type="predicted"/>
<feature type="region of interest" description="Disordered" evidence="1">
    <location>
        <begin position="399"/>
        <end position="419"/>
    </location>
</feature>
<comment type="caution">
    <text evidence="3">The sequence shown here is derived from an EMBL/GenBank/DDBJ whole genome shotgun (WGS) entry which is preliminary data.</text>
</comment>
<accession>A0A815Z6Z5</accession>
<reference evidence="3" key="1">
    <citation type="submission" date="2021-02" db="EMBL/GenBank/DDBJ databases">
        <authorList>
            <person name="Nowell W R."/>
        </authorList>
    </citation>
    <scope>NUCLEOTIDE SEQUENCE</scope>
</reference>
<evidence type="ECO:0000259" key="2">
    <source>
        <dbReference type="PROSITE" id="PS50053"/>
    </source>
</evidence>
<gene>
    <name evidence="3" type="ORF">XAT740_LOCUS45348</name>
</gene>
<evidence type="ECO:0000256" key="1">
    <source>
        <dbReference type="SAM" id="MobiDB-lite"/>
    </source>
</evidence>
<dbReference type="InterPro" id="IPR029071">
    <property type="entry name" value="Ubiquitin-like_domsf"/>
</dbReference>
<dbReference type="EMBL" id="CAJNOR010005903">
    <property type="protein sequence ID" value="CAF1579535.1"/>
    <property type="molecule type" value="Genomic_DNA"/>
</dbReference>
<dbReference type="PROSITE" id="PS50053">
    <property type="entry name" value="UBIQUITIN_2"/>
    <property type="match status" value="1"/>
</dbReference>
<evidence type="ECO:0000313" key="4">
    <source>
        <dbReference type="Proteomes" id="UP000663828"/>
    </source>
</evidence>
<keyword evidence="4" id="KW-1185">Reference proteome</keyword>
<dbReference type="InterPro" id="IPR000626">
    <property type="entry name" value="Ubiquitin-like_dom"/>
</dbReference>
<evidence type="ECO:0000313" key="3">
    <source>
        <dbReference type="EMBL" id="CAF1579535.1"/>
    </source>
</evidence>
<dbReference type="SUPFAM" id="SSF54236">
    <property type="entry name" value="Ubiquitin-like"/>
    <property type="match status" value="3"/>
</dbReference>
<organism evidence="3 4">
    <name type="scientific">Adineta ricciae</name>
    <name type="common">Rotifer</name>
    <dbReference type="NCBI Taxonomy" id="249248"/>
    <lineage>
        <taxon>Eukaryota</taxon>
        <taxon>Metazoa</taxon>
        <taxon>Spiralia</taxon>
        <taxon>Gnathifera</taxon>
        <taxon>Rotifera</taxon>
        <taxon>Eurotatoria</taxon>
        <taxon>Bdelloidea</taxon>
        <taxon>Adinetida</taxon>
        <taxon>Adinetidae</taxon>
        <taxon>Adineta</taxon>
    </lineage>
</organism>
<name>A0A815Z6Z5_ADIRI</name>
<protein>
    <recommendedName>
        <fullName evidence="2">Ubiquitin-like domain-containing protein</fullName>
    </recommendedName>
</protein>
<feature type="compositionally biased region" description="Polar residues" evidence="1">
    <location>
        <begin position="399"/>
        <end position="408"/>
    </location>
</feature>
<dbReference type="Proteomes" id="UP000663828">
    <property type="component" value="Unassembled WGS sequence"/>
</dbReference>